<keyword evidence="1" id="KW-0812">Transmembrane</keyword>
<proteinExistence type="predicted"/>
<dbReference type="Proteomes" id="UP000394068">
    <property type="component" value="Unassembled WGS sequence"/>
</dbReference>
<dbReference type="RefSeq" id="WP_077323089.1">
    <property type="nucleotide sequence ID" value="NZ_CABEHT010000001.1"/>
</dbReference>
<dbReference type="AlphaFoldDB" id="A0A4U9XJG5"/>
<evidence type="ECO:0000256" key="1">
    <source>
        <dbReference type="SAM" id="Phobius"/>
    </source>
</evidence>
<reference evidence="2 3" key="1">
    <citation type="submission" date="2019-05" db="EMBL/GenBank/DDBJ databases">
        <authorList>
            <consortium name="Pathogen Informatics"/>
        </authorList>
    </citation>
    <scope>NUCLEOTIDE SEQUENCE [LARGE SCALE GENOMIC DNA]</scope>
    <source>
        <strain evidence="2 3">NCTC5386</strain>
    </source>
</reference>
<evidence type="ECO:0000313" key="3">
    <source>
        <dbReference type="Proteomes" id="UP000394068"/>
    </source>
</evidence>
<organism evidence="2 3">
    <name type="scientific">Streptococcus pseudoporcinus</name>
    <dbReference type="NCBI Taxonomy" id="361101"/>
    <lineage>
        <taxon>Bacteria</taxon>
        <taxon>Bacillati</taxon>
        <taxon>Bacillota</taxon>
        <taxon>Bacilli</taxon>
        <taxon>Lactobacillales</taxon>
        <taxon>Streptococcaceae</taxon>
        <taxon>Streptococcus</taxon>
    </lineage>
</organism>
<feature type="transmembrane region" description="Helical" evidence="1">
    <location>
        <begin position="55"/>
        <end position="74"/>
    </location>
</feature>
<sequence>MKTVEKEKMESLRQTSALKTMYYTRYFMIRYVVTFFFFANLYWVIMLYLSKTSAIVFIPVLLGIFAFLAIWEQFKMYSTDQKKATVTKTFFKTTIAVNSCLLVMTLAGQSYILYPFLNTSFASRMVISSFLAVGILLSFWMLVKINRINANKDSQYARINRYLASLKPSKHY</sequence>
<dbReference type="EMBL" id="CABEHT010000001">
    <property type="protein sequence ID" value="VTS12925.1"/>
    <property type="molecule type" value="Genomic_DNA"/>
</dbReference>
<protein>
    <submittedName>
        <fullName evidence="2">Membrane protein</fullName>
    </submittedName>
</protein>
<accession>A0A4U9XJG5</accession>
<evidence type="ECO:0000313" key="2">
    <source>
        <dbReference type="EMBL" id="VTS12925.1"/>
    </source>
</evidence>
<keyword evidence="1" id="KW-1133">Transmembrane helix</keyword>
<keyword evidence="1" id="KW-0472">Membrane</keyword>
<name>A0A4U9XJG5_9STRE</name>
<feature type="transmembrane region" description="Helical" evidence="1">
    <location>
        <begin position="95"/>
        <end position="114"/>
    </location>
</feature>
<gene>
    <name evidence="2" type="ORF">NCTC5386_00757</name>
</gene>
<feature type="transmembrane region" description="Helical" evidence="1">
    <location>
        <begin position="126"/>
        <end position="143"/>
    </location>
</feature>
<feature type="transmembrane region" description="Helical" evidence="1">
    <location>
        <begin position="28"/>
        <end position="49"/>
    </location>
</feature>